<protein>
    <submittedName>
        <fullName evidence="2">(salmon louse) hypothetical protein</fullName>
    </submittedName>
</protein>
<reference evidence="2" key="1">
    <citation type="submission" date="2021-02" db="EMBL/GenBank/DDBJ databases">
        <authorList>
            <person name="Bekaert M."/>
        </authorList>
    </citation>
    <scope>NUCLEOTIDE SEQUENCE</scope>
    <source>
        <strain evidence="2">IoA-00</strain>
    </source>
</reference>
<dbReference type="AlphaFoldDB" id="A0A7R8H9J6"/>
<name>A0A7R8H9J6_LEPSM</name>
<keyword evidence="3" id="KW-1185">Reference proteome</keyword>
<evidence type="ECO:0000313" key="2">
    <source>
        <dbReference type="EMBL" id="CAF2956932.1"/>
    </source>
</evidence>
<feature type="compositionally biased region" description="Polar residues" evidence="1">
    <location>
        <begin position="83"/>
        <end position="101"/>
    </location>
</feature>
<evidence type="ECO:0000256" key="1">
    <source>
        <dbReference type="SAM" id="MobiDB-lite"/>
    </source>
</evidence>
<dbReference type="EMBL" id="HG994584">
    <property type="protein sequence ID" value="CAF2956932.1"/>
    <property type="molecule type" value="Genomic_DNA"/>
</dbReference>
<evidence type="ECO:0000313" key="3">
    <source>
        <dbReference type="Proteomes" id="UP000675881"/>
    </source>
</evidence>
<gene>
    <name evidence="2" type="ORF">LSAA_9402</name>
</gene>
<dbReference type="OrthoDB" id="6159439at2759"/>
<organism evidence="2 3">
    <name type="scientific">Lepeophtheirus salmonis</name>
    <name type="common">Salmon louse</name>
    <name type="synonym">Caligus salmonis</name>
    <dbReference type="NCBI Taxonomy" id="72036"/>
    <lineage>
        <taxon>Eukaryota</taxon>
        <taxon>Metazoa</taxon>
        <taxon>Ecdysozoa</taxon>
        <taxon>Arthropoda</taxon>
        <taxon>Crustacea</taxon>
        <taxon>Multicrustacea</taxon>
        <taxon>Hexanauplia</taxon>
        <taxon>Copepoda</taxon>
        <taxon>Siphonostomatoida</taxon>
        <taxon>Caligidae</taxon>
        <taxon>Lepeophtheirus</taxon>
    </lineage>
</organism>
<feature type="region of interest" description="Disordered" evidence="1">
    <location>
        <begin position="83"/>
        <end position="136"/>
    </location>
</feature>
<proteinExistence type="predicted"/>
<dbReference type="Proteomes" id="UP000675881">
    <property type="component" value="Chromosome 5"/>
</dbReference>
<feature type="compositionally biased region" description="Polar residues" evidence="1">
    <location>
        <begin position="108"/>
        <end position="119"/>
    </location>
</feature>
<accession>A0A7R8H9J6</accession>
<sequence length="208" mass="22880">MALNFSISSILNNSSSSRSAVNNPVKTEIITSDNSSSFPEGHSSNLSPPASCSYQTFLTALNWQAYGYLSNFAVQAAVANSNQESGSQETSPNSSFHTLPQMSPPQTPLSQSNNGQPQQPVIMPPHWSQKQQGHETGVLRRRYTTEQNKCTHGEIQEITLCATTGNGRIGLCYGTDHVTSLKFGFKNRRLKDRKKMQKSRSQSPELEV</sequence>